<dbReference type="AlphaFoldDB" id="A0A8J4G494"/>
<dbReference type="Proteomes" id="UP000722791">
    <property type="component" value="Unassembled WGS sequence"/>
</dbReference>
<reference evidence="1" key="1">
    <citation type="journal article" date="2021" name="Proc. Natl. Acad. Sci. U.S.A.">
        <title>Three genomes in the algal genus Volvox reveal the fate of a haploid sex-determining region after a transition to homothallism.</title>
        <authorList>
            <person name="Yamamoto K."/>
            <person name="Hamaji T."/>
            <person name="Kawai-Toyooka H."/>
            <person name="Matsuzaki R."/>
            <person name="Takahashi F."/>
            <person name="Nishimura Y."/>
            <person name="Kawachi M."/>
            <person name="Noguchi H."/>
            <person name="Minakuchi Y."/>
            <person name="Umen J.G."/>
            <person name="Toyoda A."/>
            <person name="Nozaki H."/>
        </authorList>
    </citation>
    <scope>NUCLEOTIDE SEQUENCE</scope>
    <source>
        <strain evidence="1">NIES-3785</strain>
    </source>
</reference>
<organism evidence="1 2">
    <name type="scientific">Volvox reticuliferus</name>
    <dbReference type="NCBI Taxonomy" id="1737510"/>
    <lineage>
        <taxon>Eukaryota</taxon>
        <taxon>Viridiplantae</taxon>
        <taxon>Chlorophyta</taxon>
        <taxon>core chlorophytes</taxon>
        <taxon>Chlorophyceae</taxon>
        <taxon>CS clade</taxon>
        <taxon>Chlamydomonadales</taxon>
        <taxon>Volvocaceae</taxon>
        <taxon>Volvox</taxon>
    </lineage>
</organism>
<gene>
    <name evidence="1" type="ORF">Vretimale_4372</name>
</gene>
<dbReference type="InterPro" id="IPR042530">
    <property type="entry name" value="EME1/EME2_C"/>
</dbReference>
<comment type="caution">
    <text evidence="1">The sequence shown here is derived from an EMBL/GenBank/DDBJ whole genome shotgun (WGS) entry which is preliminary data.</text>
</comment>
<name>A0A8J4G494_9CHLO</name>
<sequence>MVGRYMRVLISNTLAATPLGIKIVETIPLVRNSKKDETFPHEVHKNMPLATRGYKYCMWGVRLPAGAAAKLQAAEGCALEASLLPEPSGKDAPLLLFPALLLVLTGDELLLRLEAEPATPLSGLYNDVIRAHPAASLLVYVVGWAEAIKRRERANRNFNRMAVEDLLFDVSVGMPAVRLQYDCPENDLVRAATDIINLGYTLSQQPRKKLEAYLDTFGSRSTVPLRTIKEVLSKQGGREQLTLCEALSQLVAPQRAAAVAAEYPSMAALIEALNARTKGSARDNMLAQCRIPGVAPAKGKQQVAGPVAAARLARFMLTQSGRDDWKDTED</sequence>
<dbReference type="Gene3D" id="1.10.150.670">
    <property type="entry name" value="Crossover junction endonuclease EME1, DNA-binding domain"/>
    <property type="match status" value="1"/>
</dbReference>
<dbReference type="EMBL" id="BNCQ01000006">
    <property type="protein sequence ID" value="GIL99156.1"/>
    <property type="molecule type" value="Genomic_DNA"/>
</dbReference>
<protein>
    <submittedName>
        <fullName evidence="1">Uncharacterized protein</fullName>
    </submittedName>
</protein>
<accession>A0A8J4G494</accession>
<evidence type="ECO:0000313" key="2">
    <source>
        <dbReference type="Proteomes" id="UP000722791"/>
    </source>
</evidence>
<evidence type="ECO:0000313" key="1">
    <source>
        <dbReference type="EMBL" id="GIL99156.1"/>
    </source>
</evidence>
<proteinExistence type="predicted"/>